<proteinExistence type="inferred from homology"/>
<feature type="transmembrane region" description="Helical" evidence="3">
    <location>
        <begin position="6"/>
        <end position="30"/>
    </location>
</feature>
<dbReference type="EMBL" id="MNPL01019397">
    <property type="protein sequence ID" value="OQR69911.1"/>
    <property type="molecule type" value="Genomic_DNA"/>
</dbReference>
<keyword evidence="5" id="KW-1185">Reference proteome</keyword>
<dbReference type="Pfam" id="PF00106">
    <property type="entry name" value="adh_short"/>
    <property type="match status" value="1"/>
</dbReference>
<comment type="caution">
    <text evidence="4">The sequence shown here is derived from an EMBL/GenBank/DDBJ whole genome shotgun (WGS) entry which is preliminary data.</text>
</comment>
<dbReference type="PRINTS" id="PR00081">
    <property type="entry name" value="GDHRDH"/>
</dbReference>
<dbReference type="InterPro" id="IPR036291">
    <property type="entry name" value="NAD(P)-bd_dom_sf"/>
</dbReference>
<dbReference type="PROSITE" id="PS00061">
    <property type="entry name" value="ADH_SHORT"/>
    <property type="match status" value="1"/>
</dbReference>
<organism evidence="4 5">
    <name type="scientific">Tropilaelaps mercedesae</name>
    <dbReference type="NCBI Taxonomy" id="418985"/>
    <lineage>
        <taxon>Eukaryota</taxon>
        <taxon>Metazoa</taxon>
        <taxon>Ecdysozoa</taxon>
        <taxon>Arthropoda</taxon>
        <taxon>Chelicerata</taxon>
        <taxon>Arachnida</taxon>
        <taxon>Acari</taxon>
        <taxon>Parasitiformes</taxon>
        <taxon>Mesostigmata</taxon>
        <taxon>Gamasina</taxon>
        <taxon>Dermanyssoidea</taxon>
        <taxon>Laelapidae</taxon>
        <taxon>Tropilaelaps</taxon>
    </lineage>
</organism>
<keyword evidence="3" id="KW-0812">Transmembrane</keyword>
<dbReference type="OrthoDB" id="294295at2759"/>
<dbReference type="PANTHER" id="PTHR43313">
    <property type="entry name" value="SHORT-CHAIN DEHYDROGENASE/REDUCTASE FAMILY 9C"/>
    <property type="match status" value="1"/>
</dbReference>
<name>A0A1V9X937_9ACAR</name>
<dbReference type="GO" id="GO:0016491">
    <property type="term" value="F:oxidoreductase activity"/>
    <property type="evidence" value="ECO:0007669"/>
    <property type="project" value="UniProtKB-KW"/>
</dbReference>
<keyword evidence="1" id="KW-0560">Oxidoreductase</keyword>
<evidence type="ECO:0000313" key="4">
    <source>
        <dbReference type="EMBL" id="OQR69911.1"/>
    </source>
</evidence>
<evidence type="ECO:0000256" key="2">
    <source>
        <dbReference type="RuleBase" id="RU000363"/>
    </source>
</evidence>
<dbReference type="Proteomes" id="UP000192247">
    <property type="component" value="Unassembled WGS sequence"/>
</dbReference>
<keyword evidence="3" id="KW-1133">Transmembrane helix</keyword>
<protein>
    <submittedName>
        <fullName evidence="4">11-cis retinol dehydrogenase-like</fullName>
    </submittedName>
</protein>
<dbReference type="AlphaFoldDB" id="A0A1V9X937"/>
<dbReference type="FunCoup" id="A0A1V9X937">
    <property type="interactions" value="14"/>
</dbReference>
<dbReference type="STRING" id="418985.A0A1V9X937"/>
<dbReference type="PRINTS" id="PR00080">
    <property type="entry name" value="SDRFAMILY"/>
</dbReference>
<comment type="similarity">
    <text evidence="2">Belongs to the short-chain dehydrogenases/reductases (SDR) family.</text>
</comment>
<dbReference type="InterPro" id="IPR002347">
    <property type="entry name" value="SDR_fam"/>
</dbReference>
<accession>A0A1V9X937</accession>
<dbReference type="GO" id="GO:0008202">
    <property type="term" value="P:steroid metabolic process"/>
    <property type="evidence" value="ECO:0007669"/>
    <property type="project" value="TreeGrafter"/>
</dbReference>
<sequence length="355" mass="40009">MRDICISSSTIMTLLIIALPVVTIVAVWLVRRKQKIKNMIILEGTEYVLITGCDSGIGYTLARHLQKTGQKGFQVIASCVWPDGEAATRLKALGVKILRLDFTDGDLKEFSAEVKATLGESKLHAFINNAGVCIMGEFDWLTEEQLSCIFDVNLGAIPLHKYLMDRIITDQTRIINVTSVNGTLPYPGLAAYCATKYALEAFTDVLAMELPKFGVHVIKFRLGDFSKVTSIMAGQKKHADLMWNNFSAKQRARYDYFHDYQRVIHHHTGRLSMIGFGDLLDCFDDALLSIRPRLVYTPGNTIYLAALRILSWIPESWRNSLIGWVFEKGLKYYGVQVPPHEVANSNTYEYSYGYS</sequence>
<dbReference type="InParanoid" id="A0A1V9X937"/>
<dbReference type="SUPFAM" id="SSF51735">
    <property type="entry name" value="NAD(P)-binding Rossmann-fold domains"/>
    <property type="match status" value="1"/>
</dbReference>
<reference evidence="4 5" key="1">
    <citation type="journal article" date="2017" name="Gigascience">
        <title>Draft genome of the honey bee ectoparasitic mite, Tropilaelaps mercedesae, is shaped by the parasitic life history.</title>
        <authorList>
            <person name="Dong X."/>
            <person name="Armstrong S.D."/>
            <person name="Xia D."/>
            <person name="Makepeace B.L."/>
            <person name="Darby A.C."/>
            <person name="Kadowaki T."/>
        </authorList>
    </citation>
    <scope>NUCLEOTIDE SEQUENCE [LARGE SCALE GENOMIC DNA]</scope>
    <source>
        <strain evidence="4">Wuxi-XJTLU</strain>
    </source>
</reference>
<dbReference type="PANTHER" id="PTHR43313:SF36">
    <property type="entry name" value="D-BETA-HYDROXYBUTYRATE DEHYDROGENASE, MITOCHONDRIAL"/>
    <property type="match status" value="1"/>
</dbReference>
<keyword evidence="3" id="KW-0472">Membrane</keyword>
<evidence type="ECO:0000256" key="3">
    <source>
        <dbReference type="SAM" id="Phobius"/>
    </source>
</evidence>
<dbReference type="InterPro" id="IPR020904">
    <property type="entry name" value="Sc_DH/Rdtase_CS"/>
</dbReference>
<evidence type="ECO:0000313" key="5">
    <source>
        <dbReference type="Proteomes" id="UP000192247"/>
    </source>
</evidence>
<gene>
    <name evidence="4" type="ORF">BIW11_11978</name>
</gene>
<dbReference type="Gene3D" id="3.40.50.720">
    <property type="entry name" value="NAD(P)-binding Rossmann-like Domain"/>
    <property type="match status" value="1"/>
</dbReference>
<evidence type="ECO:0000256" key="1">
    <source>
        <dbReference type="ARBA" id="ARBA00023002"/>
    </source>
</evidence>